<dbReference type="AlphaFoldDB" id="A0A0G4FM66"/>
<evidence type="ECO:0000256" key="6">
    <source>
        <dbReference type="SAM" id="MobiDB-lite"/>
    </source>
</evidence>
<dbReference type="CDD" id="cd18173">
    <property type="entry name" value="M14_CP_bacteria"/>
    <property type="match status" value="1"/>
</dbReference>
<organism evidence="9">
    <name type="scientific">Chromera velia CCMP2878</name>
    <dbReference type="NCBI Taxonomy" id="1169474"/>
    <lineage>
        <taxon>Eukaryota</taxon>
        <taxon>Sar</taxon>
        <taxon>Alveolata</taxon>
        <taxon>Colpodellida</taxon>
        <taxon>Chromeraceae</taxon>
        <taxon>Chromera</taxon>
    </lineage>
</organism>
<keyword evidence="4" id="KW-0862">Zinc</keyword>
<dbReference type="GO" id="GO:0008270">
    <property type="term" value="F:zinc ion binding"/>
    <property type="evidence" value="ECO:0007669"/>
    <property type="project" value="InterPro"/>
</dbReference>
<gene>
    <name evidence="9" type="ORF">Cvel_17551</name>
</gene>
<dbReference type="EMBL" id="CDMZ01000451">
    <property type="protein sequence ID" value="CEM14641.1"/>
    <property type="molecule type" value="Genomic_DNA"/>
</dbReference>
<dbReference type="InterPro" id="IPR050753">
    <property type="entry name" value="Peptidase_M14_domain"/>
</dbReference>
<dbReference type="PROSITE" id="PS00133">
    <property type="entry name" value="CARBOXYPEPT_ZN_2"/>
    <property type="match status" value="1"/>
</dbReference>
<proteinExistence type="inferred from homology"/>
<name>A0A0G4FM66_9ALVE</name>
<dbReference type="InterPro" id="IPR057247">
    <property type="entry name" value="CARBOXYPEPT_ZN_2"/>
</dbReference>
<protein>
    <recommendedName>
        <fullName evidence="8">Peptidase M14 domain-containing protein</fullName>
    </recommendedName>
</protein>
<evidence type="ECO:0000259" key="8">
    <source>
        <dbReference type="PROSITE" id="PS52035"/>
    </source>
</evidence>
<feature type="active site" description="Proton donor/acceptor" evidence="5">
    <location>
        <position position="410"/>
    </location>
</feature>
<dbReference type="PANTHER" id="PTHR11532:SF62">
    <property type="entry name" value="CARBOXYPEPTIDASE D"/>
    <property type="match status" value="1"/>
</dbReference>
<evidence type="ECO:0000313" key="9">
    <source>
        <dbReference type="EMBL" id="CEM14641.1"/>
    </source>
</evidence>
<feature type="signal peptide" evidence="7">
    <location>
        <begin position="1"/>
        <end position="20"/>
    </location>
</feature>
<evidence type="ECO:0000256" key="1">
    <source>
        <dbReference type="ARBA" id="ARBA00001947"/>
    </source>
</evidence>
<sequence length="467" mass="52019">MRVPSLLPLLPCLLLYTLQSSSVFSLSTDEVFFSFQINELSALNRLVQHLQLSIDSIDVATRTVTAYASTENFQALLEQHPQHEAKETGSPSASLPSMFDVLSLRGSIREAQKSLSLPKADSSSSSSTSAVVHSLQLRQRPSETGEAPVMSDKLTATSDVLSAYPTYEGYKSLVRGLAALRPDLCRVEKIGDSVLGREILLMRVSGDANDDKPSVLLDANMHGDEVVGLPLSLKLVQTLLQGYDSDARLKSIVNSSVLWFIPLRNPDGTYAGGDTTIRGARRFNSNWLDLNRNHPYMLMAEGPPGGRPIQTENEVFLDFVRTHNFTLGVNMHGGAEVINYPWDSIQERHPDDAWWRRVAKKYADAAHAVDPRYMSRFDNGITNGYDWYSVWGGEQDYMNHFRNTRMFTLELSRPKMPPARMLPFYWDRNKEGLLGFIEEAAPVFESLKGEAEGSQGEEGGAENEILP</sequence>
<evidence type="ECO:0000256" key="2">
    <source>
        <dbReference type="ARBA" id="ARBA00005988"/>
    </source>
</evidence>
<dbReference type="PROSITE" id="PS52035">
    <property type="entry name" value="PEPTIDASE_M14"/>
    <property type="match status" value="1"/>
</dbReference>
<dbReference type="VEuPathDB" id="CryptoDB:Cvel_17551"/>
<accession>A0A0G4FM66</accession>
<dbReference type="Gene3D" id="3.40.630.10">
    <property type="entry name" value="Zn peptidases"/>
    <property type="match status" value="1"/>
</dbReference>
<evidence type="ECO:0000256" key="5">
    <source>
        <dbReference type="PROSITE-ProRule" id="PRU01379"/>
    </source>
</evidence>
<dbReference type="SUPFAM" id="SSF53187">
    <property type="entry name" value="Zn-dependent exopeptidases"/>
    <property type="match status" value="1"/>
</dbReference>
<dbReference type="Pfam" id="PF00246">
    <property type="entry name" value="Peptidase_M14"/>
    <property type="match status" value="1"/>
</dbReference>
<dbReference type="InterPro" id="IPR000834">
    <property type="entry name" value="Peptidase_M14"/>
</dbReference>
<feature type="chain" id="PRO_5005188788" description="Peptidase M14 domain-containing protein" evidence="7">
    <location>
        <begin position="21"/>
        <end position="467"/>
    </location>
</feature>
<feature type="domain" description="Peptidase M14" evidence="8">
    <location>
        <begin position="163"/>
        <end position="440"/>
    </location>
</feature>
<dbReference type="PANTHER" id="PTHR11532">
    <property type="entry name" value="PROTEASE M14 CARBOXYPEPTIDASE"/>
    <property type="match status" value="1"/>
</dbReference>
<evidence type="ECO:0000256" key="4">
    <source>
        <dbReference type="ARBA" id="ARBA00022833"/>
    </source>
</evidence>
<feature type="region of interest" description="Disordered" evidence="6">
    <location>
        <begin position="115"/>
        <end position="151"/>
    </location>
</feature>
<comment type="similarity">
    <text evidence="2 5">Belongs to the peptidase M14 family.</text>
</comment>
<reference evidence="9" key="1">
    <citation type="submission" date="2014-11" db="EMBL/GenBank/DDBJ databases">
        <authorList>
            <person name="Otto D Thomas"/>
            <person name="Naeem Raeece"/>
        </authorList>
    </citation>
    <scope>NUCLEOTIDE SEQUENCE</scope>
</reference>
<comment type="cofactor">
    <cofactor evidence="1">
        <name>Zn(2+)</name>
        <dbReference type="ChEBI" id="CHEBI:29105"/>
    </cofactor>
</comment>
<dbReference type="GO" id="GO:0006518">
    <property type="term" value="P:peptide metabolic process"/>
    <property type="evidence" value="ECO:0007669"/>
    <property type="project" value="TreeGrafter"/>
</dbReference>
<keyword evidence="7" id="KW-0732">Signal</keyword>
<dbReference type="SMART" id="SM00631">
    <property type="entry name" value="Zn_pept"/>
    <property type="match status" value="1"/>
</dbReference>
<dbReference type="PRINTS" id="PR00765">
    <property type="entry name" value="CRBOXYPTASEA"/>
</dbReference>
<dbReference type="GO" id="GO:0005615">
    <property type="term" value="C:extracellular space"/>
    <property type="evidence" value="ECO:0007669"/>
    <property type="project" value="TreeGrafter"/>
</dbReference>
<keyword evidence="3" id="KW-0479">Metal-binding</keyword>
<dbReference type="GO" id="GO:0004181">
    <property type="term" value="F:metallocarboxypeptidase activity"/>
    <property type="evidence" value="ECO:0007669"/>
    <property type="project" value="InterPro"/>
</dbReference>
<feature type="region of interest" description="Disordered" evidence="6">
    <location>
        <begin position="448"/>
        <end position="467"/>
    </location>
</feature>
<feature type="compositionally biased region" description="Low complexity" evidence="6">
    <location>
        <begin position="115"/>
        <end position="134"/>
    </location>
</feature>
<evidence type="ECO:0000256" key="3">
    <source>
        <dbReference type="ARBA" id="ARBA00022723"/>
    </source>
</evidence>
<dbReference type="GO" id="GO:0016485">
    <property type="term" value="P:protein processing"/>
    <property type="evidence" value="ECO:0007669"/>
    <property type="project" value="TreeGrafter"/>
</dbReference>
<evidence type="ECO:0000256" key="7">
    <source>
        <dbReference type="SAM" id="SignalP"/>
    </source>
</evidence>